<evidence type="ECO:0000313" key="1">
    <source>
        <dbReference type="EMBL" id="TKD69245.1"/>
    </source>
</evidence>
<protein>
    <submittedName>
        <fullName evidence="1">Tetratricopeptide repeat protein</fullName>
    </submittedName>
</protein>
<dbReference type="Pfam" id="PF18768">
    <property type="entry name" value="RNPP_C"/>
    <property type="match status" value="1"/>
</dbReference>
<proteinExistence type="predicted"/>
<dbReference type="Proteomes" id="UP000310541">
    <property type="component" value="Unassembled WGS sequence"/>
</dbReference>
<dbReference type="InterPro" id="IPR041315">
    <property type="entry name" value="PlcR_TPR"/>
</dbReference>
<reference evidence="1 2" key="1">
    <citation type="submission" date="2019-04" db="EMBL/GenBank/DDBJ databases">
        <title>Genome sequence of Bacillus hwajinpoensis strain Y2.</title>
        <authorList>
            <person name="Fair J.L."/>
            <person name="Maclea K.S."/>
        </authorList>
    </citation>
    <scope>NUCLEOTIDE SEQUENCE [LARGE SCALE GENOMIC DNA]</scope>
    <source>
        <strain evidence="1 2">Y2</strain>
    </source>
</reference>
<name>A0A4U1MFS3_9BACL</name>
<comment type="caution">
    <text evidence="1">The sequence shown here is derived from an EMBL/GenBank/DDBJ whole genome shotgun (WGS) entry which is preliminary data.</text>
</comment>
<organism evidence="1 2">
    <name type="scientific">Guptibacillus hwajinpoensis</name>
    <dbReference type="NCBI Taxonomy" id="208199"/>
    <lineage>
        <taxon>Bacteria</taxon>
        <taxon>Bacillati</taxon>
        <taxon>Bacillota</taxon>
        <taxon>Bacilli</taxon>
        <taxon>Bacillales</taxon>
        <taxon>Guptibacillaceae</taxon>
        <taxon>Guptibacillus</taxon>
    </lineage>
</organism>
<dbReference type="SMART" id="SM00028">
    <property type="entry name" value="TPR"/>
    <property type="match status" value="2"/>
</dbReference>
<sequence>MGINIDYLMESSFDNNHDYYLEVEEQLREASTSRSYESLQQIINTEINNYVFQKGYKRKLLLWHQGIVDFFYYKNLNKALHTLDVALNLEGKNTKAYKMNLEIMICKGNIYVDTGDYKTAINIYEEVSDILLLQENYTDIYLHIRLLYNLARTHMLLNQYELSIQYCEKAIKMCHKNYIFYALGDCYIILGLNLQKSEKIAEAKDEFNNGLIAYKLQKNISGIHQTTLKLSELESYLPN</sequence>
<dbReference type="EMBL" id="SWFM01000004">
    <property type="protein sequence ID" value="TKD69245.1"/>
    <property type="molecule type" value="Genomic_DNA"/>
</dbReference>
<dbReference type="Gene3D" id="1.25.40.10">
    <property type="entry name" value="Tetratricopeptide repeat domain"/>
    <property type="match status" value="1"/>
</dbReference>
<dbReference type="SUPFAM" id="SSF48452">
    <property type="entry name" value="TPR-like"/>
    <property type="match status" value="1"/>
</dbReference>
<gene>
    <name evidence="1" type="ORF">FBF83_14690</name>
</gene>
<dbReference type="InterPro" id="IPR019734">
    <property type="entry name" value="TPR_rpt"/>
</dbReference>
<dbReference type="AlphaFoldDB" id="A0A4U1MFS3"/>
<accession>A0A4U1MFS3</accession>
<evidence type="ECO:0000313" key="2">
    <source>
        <dbReference type="Proteomes" id="UP000310541"/>
    </source>
</evidence>
<dbReference type="InterPro" id="IPR011990">
    <property type="entry name" value="TPR-like_helical_dom_sf"/>
</dbReference>